<evidence type="ECO:0000256" key="1">
    <source>
        <dbReference type="ARBA" id="ARBA00004141"/>
    </source>
</evidence>
<feature type="transmembrane region" description="Helical" evidence="6">
    <location>
        <begin position="344"/>
        <end position="365"/>
    </location>
</feature>
<comment type="caution">
    <text evidence="7">The sequence shown here is derived from an EMBL/GenBank/DDBJ whole genome shotgun (WGS) entry which is preliminary data.</text>
</comment>
<evidence type="ECO:0000256" key="3">
    <source>
        <dbReference type="ARBA" id="ARBA00022692"/>
    </source>
</evidence>
<feature type="transmembrane region" description="Helical" evidence="6">
    <location>
        <begin position="210"/>
        <end position="232"/>
    </location>
</feature>
<feature type="transmembrane region" description="Helical" evidence="6">
    <location>
        <begin position="403"/>
        <end position="425"/>
    </location>
</feature>
<feature type="transmembrane region" description="Helical" evidence="6">
    <location>
        <begin position="272"/>
        <end position="293"/>
    </location>
</feature>
<protein>
    <submittedName>
        <fullName evidence="7">Major facilitator superfamily domain-containing protein</fullName>
    </submittedName>
</protein>
<reference evidence="7 8" key="1">
    <citation type="submission" date="2024-03" db="EMBL/GenBank/DDBJ databases">
        <title>Genome-scale model development and genomic sequencing of the oleaginous clade Lipomyces.</title>
        <authorList>
            <consortium name="Lawrence Berkeley National Laboratory"/>
            <person name="Czajka J.J."/>
            <person name="Han Y."/>
            <person name="Kim J."/>
            <person name="Mondo S.J."/>
            <person name="Hofstad B.A."/>
            <person name="Robles A."/>
            <person name="Haridas S."/>
            <person name="Riley R."/>
            <person name="LaButti K."/>
            <person name="Pangilinan J."/>
            <person name="Andreopoulos W."/>
            <person name="Lipzen A."/>
            <person name="Yan J."/>
            <person name="Wang M."/>
            <person name="Ng V."/>
            <person name="Grigoriev I.V."/>
            <person name="Spatafora J.W."/>
            <person name="Magnuson J.K."/>
            <person name="Baker S.E."/>
            <person name="Pomraning K.R."/>
        </authorList>
    </citation>
    <scope>NUCLEOTIDE SEQUENCE [LARGE SCALE GENOMIC DNA]</scope>
    <source>
        <strain evidence="7 8">Phaff 52-87</strain>
    </source>
</reference>
<dbReference type="Proteomes" id="UP001498771">
    <property type="component" value="Unassembled WGS sequence"/>
</dbReference>
<keyword evidence="4 6" id="KW-1133">Transmembrane helix</keyword>
<comment type="subcellular location">
    <subcellularLocation>
        <location evidence="1">Membrane</location>
        <topology evidence="1">Multi-pass membrane protein</topology>
    </subcellularLocation>
</comment>
<proteinExistence type="predicted"/>
<accession>A0ABR1F1I8</accession>
<feature type="transmembrane region" description="Helical" evidence="6">
    <location>
        <begin position="371"/>
        <end position="391"/>
    </location>
</feature>
<dbReference type="InterPro" id="IPR011701">
    <property type="entry name" value="MFS"/>
</dbReference>
<gene>
    <name evidence="7" type="ORF">BZA70DRAFT_241898</name>
</gene>
<feature type="transmembrane region" description="Helical" evidence="6">
    <location>
        <begin position="437"/>
        <end position="459"/>
    </location>
</feature>
<name>A0ABR1F1I8_9ASCO</name>
<dbReference type="InterPro" id="IPR036259">
    <property type="entry name" value="MFS_trans_sf"/>
</dbReference>
<feature type="transmembrane region" description="Helical" evidence="6">
    <location>
        <begin position="176"/>
        <end position="198"/>
    </location>
</feature>
<evidence type="ECO:0000313" key="8">
    <source>
        <dbReference type="Proteomes" id="UP001498771"/>
    </source>
</evidence>
<dbReference type="PANTHER" id="PTHR43791:SF43">
    <property type="entry name" value="MAJOR FACILITATOR SUPERFAMILY (MFS) PROFILE DOMAIN-CONTAINING PROTEIN"/>
    <property type="match status" value="1"/>
</dbReference>
<sequence length="538" mass="62032">MIKEDPTCDPYYDPPDWVCPKWRLVLSFFWEVIRKPPGERKYVNKLDRGILFYLMLSYMTKSLDQKNISNAYVSGMKEDLNLNGDQYNLFTTIFNIGYLCGSIPSQIVLTWLRPSYSMPICECFWTVCVMCMSRATSARYIYGFRFLQGWAESICYPTMMMILGSWYRPDEIAKRVVIWDMTWSMAAMFSGYLQAAVYTNLNGVGGYAGWQWLFIVDGCISLPIGLIGFLCIPDFPDNTRAIYFTERDIQYSLRRMAEVGKKGSKKMTIKRFIGFFTTWRFWAFITPYSVYIVGAGDYFNLWLKGMDYSVKMINYLPTIGNAVALVSGYLFAIFSDLTRWRWQLAMVALVPYLFGNLVLGIWDGVPFGLKFAANIVPNVGASFFSIFMAYISEVFQDDTEMRGYLPAIGNVIWYAMYAWFPIVFFDAADSPKFKKRQGYLVAFALAVVNFVSIYICHWAHMREVKLKGLVKNKYGLWVAREMLIDYDGASQTGSDAAYEEATYEIGEKMKADPAIYEIDPNQDIERDSDLIRVKSNKI</sequence>
<dbReference type="Pfam" id="PF07690">
    <property type="entry name" value="MFS_1"/>
    <property type="match status" value="1"/>
</dbReference>
<evidence type="ECO:0000256" key="2">
    <source>
        <dbReference type="ARBA" id="ARBA00022448"/>
    </source>
</evidence>
<evidence type="ECO:0000256" key="6">
    <source>
        <dbReference type="SAM" id="Phobius"/>
    </source>
</evidence>
<keyword evidence="5 6" id="KW-0472">Membrane</keyword>
<dbReference type="PANTHER" id="PTHR43791">
    <property type="entry name" value="PERMEASE-RELATED"/>
    <property type="match status" value="1"/>
</dbReference>
<keyword evidence="2" id="KW-0813">Transport</keyword>
<evidence type="ECO:0000313" key="7">
    <source>
        <dbReference type="EMBL" id="KAK7202938.1"/>
    </source>
</evidence>
<keyword evidence="8" id="KW-1185">Reference proteome</keyword>
<dbReference type="EMBL" id="JBBJBU010000014">
    <property type="protein sequence ID" value="KAK7202938.1"/>
    <property type="molecule type" value="Genomic_DNA"/>
</dbReference>
<evidence type="ECO:0000256" key="5">
    <source>
        <dbReference type="ARBA" id="ARBA00023136"/>
    </source>
</evidence>
<feature type="transmembrane region" description="Helical" evidence="6">
    <location>
        <begin position="313"/>
        <end position="332"/>
    </location>
</feature>
<keyword evidence="3 6" id="KW-0812">Transmembrane</keyword>
<dbReference type="SUPFAM" id="SSF103473">
    <property type="entry name" value="MFS general substrate transporter"/>
    <property type="match status" value="1"/>
</dbReference>
<dbReference type="Gene3D" id="1.20.1250.20">
    <property type="entry name" value="MFS general substrate transporter like domains"/>
    <property type="match status" value="1"/>
</dbReference>
<dbReference type="GeneID" id="90036062"/>
<organism evidence="7 8">
    <name type="scientific">Myxozyma melibiosi</name>
    <dbReference type="NCBI Taxonomy" id="54550"/>
    <lineage>
        <taxon>Eukaryota</taxon>
        <taxon>Fungi</taxon>
        <taxon>Dikarya</taxon>
        <taxon>Ascomycota</taxon>
        <taxon>Saccharomycotina</taxon>
        <taxon>Lipomycetes</taxon>
        <taxon>Lipomycetales</taxon>
        <taxon>Lipomycetaceae</taxon>
        <taxon>Myxozyma</taxon>
    </lineage>
</organism>
<dbReference type="RefSeq" id="XP_064765971.1">
    <property type="nucleotide sequence ID" value="XM_064910550.1"/>
</dbReference>
<evidence type="ECO:0000256" key="4">
    <source>
        <dbReference type="ARBA" id="ARBA00022989"/>
    </source>
</evidence>